<dbReference type="InterPro" id="IPR036770">
    <property type="entry name" value="Ankyrin_rpt-contain_sf"/>
</dbReference>
<dbReference type="SUPFAM" id="SSF48403">
    <property type="entry name" value="Ankyrin repeat"/>
    <property type="match status" value="1"/>
</dbReference>
<organism evidence="5 6">
    <name type="scientific">Streptomyces roseoviridis</name>
    <dbReference type="NCBI Taxonomy" id="67361"/>
    <lineage>
        <taxon>Bacteria</taxon>
        <taxon>Bacillati</taxon>
        <taxon>Actinomycetota</taxon>
        <taxon>Actinomycetes</taxon>
        <taxon>Kitasatosporales</taxon>
        <taxon>Streptomycetaceae</taxon>
        <taxon>Streptomyces</taxon>
    </lineage>
</organism>
<dbReference type="InterPro" id="IPR016024">
    <property type="entry name" value="ARM-type_fold"/>
</dbReference>
<protein>
    <submittedName>
        <fullName evidence="5">Ankyrin repeat domain-containing protein</fullName>
    </submittedName>
</protein>
<dbReference type="EMBL" id="JBHMCT010000014">
    <property type="protein sequence ID" value="MFB9557228.1"/>
    <property type="molecule type" value="Genomic_DNA"/>
</dbReference>
<reference evidence="5 6" key="1">
    <citation type="submission" date="2024-09" db="EMBL/GenBank/DDBJ databases">
        <authorList>
            <person name="Sun Q."/>
            <person name="Mori K."/>
        </authorList>
    </citation>
    <scope>NUCLEOTIDE SEQUENCE [LARGE SCALE GENOMIC DNA]</scope>
    <source>
        <strain evidence="5 6">JCM 4414</strain>
    </source>
</reference>
<accession>A0ABV5QWL3</accession>
<dbReference type="Proteomes" id="UP001589716">
    <property type="component" value="Unassembled WGS sequence"/>
</dbReference>
<keyword evidence="1" id="KW-0677">Repeat</keyword>
<dbReference type="Pfam" id="PF12796">
    <property type="entry name" value="Ank_2"/>
    <property type="match status" value="1"/>
</dbReference>
<dbReference type="SUPFAM" id="SSF48371">
    <property type="entry name" value="ARM repeat"/>
    <property type="match status" value="1"/>
</dbReference>
<sequence length="411" mass="44724">MLISALRAGDTDAVEHLLLAGADPDVRDASGSPALCVAIECRAAPAARLLVEHGADRRRHGPDGARPLHKAVDSGSPALVEAVLSGRRGQPTGEAELREARDLARHWYETGTEAELRRRTGAPGPAARTRVRDGEFHLVDELALGGATVRDGHPAVLTDLEARLGTVLPFDELRERALSRPRQEHPAWSSSVTLLAQRRDEDTWRAARALRTHPDPVHRLFGAEVLRLIHLFDERDEDPFAAPALGLFTDWAAAEEDPAVLAELLVGLSEQPSPHVDAALLPHAEHRDARVRHAVAAGFDTGAPAFAPAVRDTLLALLTDPDADVRQRACSTLASGKDRTPALADAMARLLDDPVRRVRVAAVHGLARHDDERCVEGDRRLPPAPPGTPHEYELDEVWRYEMRRDGPGRQG</sequence>
<dbReference type="PANTHER" id="PTHR24171:SF8">
    <property type="entry name" value="BRCA1-ASSOCIATED RING DOMAIN PROTEIN 1"/>
    <property type="match status" value="1"/>
</dbReference>
<evidence type="ECO:0000313" key="5">
    <source>
        <dbReference type="EMBL" id="MFB9557228.1"/>
    </source>
</evidence>
<dbReference type="PANTHER" id="PTHR24171">
    <property type="entry name" value="ANKYRIN REPEAT DOMAIN-CONTAINING PROTEIN 39-RELATED"/>
    <property type="match status" value="1"/>
</dbReference>
<evidence type="ECO:0000256" key="1">
    <source>
        <dbReference type="ARBA" id="ARBA00022737"/>
    </source>
</evidence>
<keyword evidence="2 3" id="KW-0040">ANK repeat</keyword>
<evidence type="ECO:0000256" key="2">
    <source>
        <dbReference type="ARBA" id="ARBA00023043"/>
    </source>
</evidence>
<dbReference type="Pfam" id="PF13646">
    <property type="entry name" value="HEAT_2"/>
    <property type="match status" value="1"/>
</dbReference>
<dbReference type="RefSeq" id="WP_345484189.1">
    <property type="nucleotide sequence ID" value="NZ_BAAAWU010000001.1"/>
</dbReference>
<proteinExistence type="predicted"/>
<feature type="region of interest" description="Disordered" evidence="4">
    <location>
        <begin position="374"/>
        <end position="396"/>
    </location>
</feature>
<gene>
    <name evidence="5" type="ORF">ACFFTP_23960</name>
</gene>
<dbReference type="InterPro" id="IPR002110">
    <property type="entry name" value="Ankyrin_rpt"/>
</dbReference>
<dbReference type="InterPro" id="IPR011989">
    <property type="entry name" value="ARM-like"/>
</dbReference>
<dbReference type="Gene3D" id="1.25.10.10">
    <property type="entry name" value="Leucine-rich Repeat Variant"/>
    <property type="match status" value="1"/>
</dbReference>
<name>A0ABV5QWL3_9ACTN</name>
<keyword evidence="6" id="KW-1185">Reference proteome</keyword>
<comment type="caution">
    <text evidence="5">The sequence shown here is derived from an EMBL/GenBank/DDBJ whole genome shotgun (WGS) entry which is preliminary data.</text>
</comment>
<dbReference type="Gene3D" id="1.25.40.20">
    <property type="entry name" value="Ankyrin repeat-containing domain"/>
    <property type="match status" value="1"/>
</dbReference>
<feature type="repeat" description="ANK" evidence="3">
    <location>
        <begin position="1"/>
        <end position="29"/>
    </location>
</feature>
<evidence type="ECO:0000256" key="3">
    <source>
        <dbReference type="PROSITE-ProRule" id="PRU00023"/>
    </source>
</evidence>
<evidence type="ECO:0000313" key="6">
    <source>
        <dbReference type="Proteomes" id="UP001589716"/>
    </source>
</evidence>
<evidence type="ECO:0000256" key="4">
    <source>
        <dbReference type="SAM" id="MobiDB-lite"/>
    </source>
</evidence>
<dbReference type="PROSITE" id="PS50088">
    <property type="entry name" value="ANK_REPEAT"/>
    <property type="match status" value="1"/>
</dbReference>